<dbReference type="GO" id="GO:0005737">
    <property type="term" value="C:cytoplasm"/>
    <property type="evidence" value="ECO:0007669"/>
    <property type="project" value="TreeGrafter"/>
</dbReference>
<keyword evidence="6 12" id="KW-0418">Kinase</keyword>
<dbReference type="InterPro" id="IPR011009">
    <property type="entry name" value="Kinase-like_dom_sf"/>
</dbReference>
<protein>
    <recommendedName>
        <fullName evidence="2">non-specific serine/threonine protein kinase</fullName>
        <ecNumber evidence="2">2.7.11.1</ecNumber>
    </recommendedName>
</protein>
<dbReference type="PROSITE" id="PS50011">
    <property type="entry name" value="PROTEIN_KINASE_DOM"/>
    <property type="match status" value="1"/>
</dbReference>
<dbReference type="FunFam" id="1.10.510.10:FF:000499">
    <property type="entry name" value="Serine/threonine-protein kinase KIC1"/>
    <property type="match status" value="1"/>
</dbReference>
<dbReference type="CDD" id="cd06609">
    <property type="entry name" value="STKc_MST3_like"/>
    <property type="match status" value="1"/>
</dbReference>
<evidence type="ECO:0000256" key="7">
    <source>
        <dbReference type="ARBA" id="ARBA00022840"/>
    </source>
</evidence>
<evidence type="ECO:0000256" key="10">
    <source>
        <dbReference type="PROSITE-ProRule" id="PRU10141"/>
    </source>
</evidence>
<dbReference type="PROSITE" id="PS00107">
    <property type="entry name" value="PROTEIN_KINASE_ATP"/>
    <property type="match status" value="1"/>
</dbReference>
<dbReference type="SMART" id="SM00220">
    <property type="entry name" value="S_TKc"/>
    <property type="match status" value="1"/>
</dbReference>
<organism evidence="12 13">
    <name type="scientific">Piromyces finnis</name>
    <dbReference type="NCBI Taxonomy" id="1754191"/>
    <lineage>
        <taxon>Eukaryota</taxon>
        <taxon>Fungi</taxon>
        <taxon>Fungi incertae sedis</taxon>
        <taxon>Chytridiomycota</taxon>
        <taxon>Chytridiomycota incertae sedis</taxon>
        <taxon>Neocallimastigomycetes</taxon>
        <taxon>Neocallimastigales</taxon>
        <taxon>Neocallimastigaceae</taxon>
        <taxon>Piromyces</taxon>
    </lineage>
</organism>
<comment type="similarity">
    <text evidence="1">Belongs to the protein kinase superfamily. STE Ser/Thr protein kinase family. STE20 subfamily.</text>
</comment>
<dbReference type="EC" id="2.7.11.1" evidence="2"/>
<comment type="caution">
    <text evidence="12">The sequence shown here is derived from an EMBL/GenBank/DDBJ whole genome shotgun (WGS) entry which is preliminary data.</text>
</comment>
<dbReference type="PANTHER" id="PTHR48012">
    <property type="entry name" value="STERILE20-LIKE KINASE, ISOFORM B-RELATED"/>
    <property type="match status" value="1"/>
</dbReference>
<dbReference type="EMBL" id="MCFH01000036">
    <property type="protein sequence ID" value="ORX46222.1"/>
    <property type="molecule type" value="Genomic_DNA"/>
</dbReference>
<dbReference type="GO" id="GO:0004674">
    <property type="term" value="F:protein serine/threonine kinase activity"/>
    <property type="evidence" value="ECO:0007669"/>
    <property type="project" value="UniProtKB-KW"/>
</dbReference>
<dbReference type="OrthoDB" id="248923at2759"/>
<dbReference type="Pfam" id="PF00069">
    <property type="entry name" value="Pkinase"/>
    <property type="match status" value="1"/>
</dbReference>
<feature type="binding site" evidence="10">
    <location>
        <position position="44"/>
    </location>
    <ligand>
        <name>ATP</name>
        <dbReference type="ChEBI" id="CHEBI:30616"/>
    </ligand>
</feature>
<dbReference type="InterPro" id="IPR017441">
    <property type="entry name" value="Protein_kinase_ATP_BS"/>
</dbReference>
<evidence type="ECO:0000256" key="1">
    <source>
        <dbReference type="ARBA" id="ARBA00008874"/>
    </source>
</evidence>
<reference evidence="12 13" key="1">
    <citation type="submission" date="2016-08" db="EMBL/GenBank/DDBJ databases">
        <title>Genomes of anaerobic fungi encode conserved fungal cellulosomes for biomass hydrolysis.</title>
        <authorList>
            <consortium name="DOE Joint Genome Institute"/>
            <person name="Haitjema C.H."/>
            <person name="Gilmore S.P."/>
            <person name="Henske J.K."/>
            <person name="Solomon K.V."/>
            <person name="De Groot R."/>
            <person name="Kuo A."/>
            <person name="Mondo S.J."/>
            <person name="Salamov A.A."/>
            <person name="Labutti K."/>
            <person name="Zhao Z."/>
            <person name="Chiniquy J."/>
            <person name="Barry K."/>
            <person name="Brewer H.M."/>
            <person name="Purvine S.O."/>
            <person name="Wright A.T."/>
            <person name="Boxma B."/>
            <person name="Van Alen T."/>
            <person name="Hackstein J.H."/>
            <person name="Baker S.E."/>
            <person name="Grigoriev I.V."/>
            <person name="O'Malley M.A."/>
        </authorList>
    </citation>
    <scope>NUCLEOTIDE SEQUENCE [LARGE SCALE GENOMIC DNA]</scope>
    <source>
        <strain evidence="13">finn</strain>
    </source>
</reference>
<comment type="catalytic activity">
    <reaction evidence="8">
        <text>L-threonyl-[protein] + ATP = O-phospho-L-threonyl-[protein] + ADP + H(+)</text>
        <dbReference type="Rhea" id="RHEA:46608"/>
        <dbReference type="Rhea" id="RHEA-COMP:11060"/>
        <dbReference type="Rhea" id="RHEA-COMP:11605"/>
        <dbReference type="ChEBI" id="CHEBI:15378"/>
        <dbReference type="ChEBI" id="CHEBI:30013"/>
        <dbReference type="ChEBI" id="CHEBI:30616"/>
        <dbReference type="ChEBI" id="CHEBI:61977"/>
        <dbReference type="ChEBI" id="CHEBI:456216"/>
        <dbReference type="EC" id="2.7.11.1"/>
    </reaction>
</comment>
<dbReference type="Proteomes" id="UP000193719">
    <property type="component" value="Unassembled WGS sequence"/>
</dbReference>
<keyword evidence="3" id="KW-0723">Serine/threonine-protein kinase</keyword>
<sequence length="332" mass="37598">STPNNNNSRQLNQKFTFIEKIGKGSFGEVWKARDNETYEIVAIKELDLEDIDEDISDIQKEITVLSQCDTPYITKYYASYIVDTKLWIVMEYMSGGSCWDLIRPGPINEYYVSIIIREMLKGLVYLHSSGKIHRDIKAANVLVSNEGNVKLADFGVAGQLGNKNKRNTFVGTPFWMAPEVILQAGYDSKADIWSLGITAIELAKGLPPYANQSPIKALTMIPKSPSAKLGEDEGFSSEFQHFVSLCLTKSQIERPSAKELLNHSFITKNKDNKPNTALTDLVKRYKNWQKDNSDINKKTKKKQLLNKLKGNITDLTPEDDNDYIDNNEDDRK</sequence>
<keyword evidence="13" id="KW-1185">Reference proteome</keyword>
<dbReference type="Gene3D" id="1.10.510.10">
    <property type="entry name" value="Transferase(Phosphotransferase) domain 1"/>
    <property type="match status" value="1"/>
</dbReference>
<keyword evidence="5 10" id="KW-0547">Nucleotide-binding</keyword>
<evidence type="ECO:0000256" key="6">
    <source>
        <dbReference type="ARBA" id="ARBA00022777"/>
    </source>
</evidence>
<dbReference type="GO" id="GO:0005524">
    <property type="term" value="F:ATP binding"/>
    <property type="evidence" value="ECO:0007669"/>
    <property type="project" value="UniProtKB-UniRule"/>
</dbReference>
<dbReference type="STRING" id="1754191.A0A1Y1V365"/>
<keyword evidence="7 10" id="KW-0067">ATP-binding</keyword>
<reference evidence="12 13" key="2">
    <citation type="submission" date="2016-08" db="EMBL/GenBank/DDBJ databases">
        <title>Pervasive Adenine N6-methylation of Active Genes in Fungi.</title>
        <authorList>
            <consortium name="DOE Joint Genome Institute"/>
            <person name="Mondo S.J."/>
            <person name="Dannebaum R.O."/>
            <person name="Kuo R.C."/>
            <person name="Labutti K."/>
            <person name="Haridas S."/>
            <person name="Kuo A."/>
            <person name="Salamov A."/>
            <person name="Ahrendt S.R."/>
            <person name="Lipzen A."/>
            <person name="Sullivan W."/>
            <person name="Andreopoulos W.B."/>
            <person name="Clum A."/>
            <person name="Lindquist E."/>
            <person name="Daum C."/>
            <person name="Ramamoorthy G.K."/>
            <person name="Gryganskyi A."/>
            <person name="Culley D."/>
            <person name="Magnuson J.K."/>
            <person name="James T.Y."/>
            <person name="O'Malley M.A."/>
            <person name="Stajich J.E."/>
            <person name="Spatafora J.W."/>
            <person name="Visel A."/>
            <person name="Grigoriev I.V."/>
        </authorList>
    </citation>
    <scope>NUCLEOTIDE SEQUENCE [LARGE SCALE GENOMIC DNA]</scope>
    <source>
        <strain evidence="13">finn</strain>
    </source>
</reference>
<evidence type="ECO:0000256" key="4">
    <source>
        <dbReference type="ARBA" id="ARBA00022679"/>
    </source>
</evidence>
<feature type="domain" description="Protein kinase" evidence="11">
    <location>
        <begin position="15"/>
        <end position="266"/>
    </location>
</feature>
<proteinExistence type="inferred from homology"/>
<name>A0A1Y1V365_9FUNG</name>
<dbReference type="SUPFAM" id="SSF56112">
    <property type="entry name" value="Protein kinase-like (PK-like)"/>
    <property type="match status" value="1"/>
</dbReference>
<dbReference type="InterPro" id="IPR000719">
    <property type="entry name" value="Prot_kinase_dom"/>
</dbReference>
<dbReference type="AlphaFoldDB" id="A0A1Y1V365"/>
<dbReference type="InterPro" id="IPR050629">
    <property type="entry name" value="STE20/SPS1-PAK"/>
</dbReference>
<evidence type="ECO:0000256" key="5">
    <source>
        <dbReference type="ARBA" id="ARBA00022741"/>
    </source>
</evidence>
<keyword evidence="4" id="KW-0808">Transferase</keyword>
<evidence type="ECO:0000313" key="13">
    <source>
        <dbReference type="Proteomes" id="UP000193719"/>
    </source>
</evidence>
<evidence type="ECO:0000256" key="3">
    <source>
        <dbReference type="ARBA" id="ARBA00022527"/>
    </source>
</evidence>
<gene>
    <name evidence="12" type="ORF">BCR36DRAFT_297949</name>
</gene>
<evidence type="ECO:0000256" key="8">
    <source>
        <dbReference type="ARBA" id="ARBA00047899"/>
    </source>
</evidence>
<evidence type="ECO:0000259" key="11">
    <source>
        <dbReference type="PROSITE" id="PS50011"/>
    </source>
</evidence>
<evidence type="ECO:0000256" key="2">
    <source>
        <dbReference type="ARBA" id="ARBA00012513"/>
    </source>
</evidence>
<evidence type="ECO:0000256" key="9">
    <source>
        <dbReference type="ARBA" id="ARBA00048679"/>
    </source>
</evidence>
<comment type="catalytic activity">
    <reaction evidence="9">
        <text>L-seryl-[protein] + ATP = O-phospho-L-seryl-[protein] + ADP + H(+)</text>
        <dbReference type="Rhea" id="RHEA:17989"/>
        <dbReference type="Rhea" id="RHEA-COMP:9863"/>
        <dbReference type="Rhea" id="RHEA-COMP:11604"/>
        <dbReference type="ChEBI" id="CHEBI:15378"/>
        <dbReference type="ChEBI" id="CHEBI:29999"/>
        <dbReference type="ChEBI" id="CHEBI:30616"/>
        <dbReference type="ChEBI" id="CHEBI:83421"/>
        <dbReference type="ChEBI" id="CHEBI:456216"/>
        <dbReference type="EC" id="2.7.11.1"/>
    </reaction>
</comment>
<dbReference type="PANTHER" id="PTHR48012:SF10">
    <property type="entry name" value="FI20177P1"/>
    <property type="match status" value="1"/>
</dbReference>
<feature type="non-terminal residue" evidence="12">
    <location>
        <position position="1"/>
    </location>
</feature>
<evidence type="ECO:0000313" key="12">
    <source>
        <dbReference type="EMBL" id="ORX46222.1"/>
    </source>
</evidence>
<accession>A0A1Y1V365</accession>